<gene>
    <name evidence="2" type="ORF">SAMN04488074_101301</name>
</gene>
<dbReference type="Proteomes" id="UP000199682">
    <property type="component" value="Unassembled WGS sequence"/>
</dbReference>
<protein>
    <submittedName>
        <fullName evidence="2">Uncharacterized protein</fullName>
    </submittedName>
</protein>
<dbReference type="AlphaFoldDB" id="A0A1G8QCI9"/>
<dbReference type="EMBL" id="FNET01000001">
    <property type="protein sequence ID" value="SDJ02286.1"/>
    <property type="molecule type" value="Genomic_DNA"/>
</dbReference>
<feature type="compositionally biased region" description="Polar residues" evidence="1">
    <location>
        <begin position="37"/>
        <end position="51"/>
    </location>
</feature>
<evidence type="ECO:0000313" key="3">
    <source>
        <dbReference type="Proteomes" id="UP000199682"/>
    </source>
</evidence>
<evidence type="ECO:0000256" key="1">
    <source>
        <dbReference type="SAM" id="MobiDB-lite"/>
    </source>
</evidence>
<evidence type="ECO:0000313" key="2">
    <source>
        <dbReference type="EMBL" id="SDJ02286.1"/>
    </source>
</evidence>
<sequence>MPNIPSAASSGAIAESAGLVRTDWHCGRPDLVGGPQVSDTQARQPSAGQDTSIVAARASAKASEAWPRTFCLSTLSIQTGQVQLPGAIAYEPGLVVPHISGSEPRR</sequence>
<organism evidence="2 3">
    <name type="scientific">Lentzea albidocapillata subsp. violacea</name>
    <dbReference type="NCBI Taxonomy" id="128104"/>
    <lineage>
        <taxon>Bacteria</taxon>
        <taxon>Bacillati</taxon>
        <taxon>Actinomycetota</taxon>
        <taxon>Actinomycetes</taxon>
        <taxon>Pseudonocardiales</taxon>
        <taxon>Pseudonocardiaceae</taxon>
        <taxon>Lentzea</taxon>
    </lineage>
</organism>
<name>A0A1G8QCI9_9PSEU</name>
<proteinExistence type="predicted"/>
<reference evidence="3" key="1">
    <citation type="submission" date="2016-10" db="EMBL/GenBank/DDBJ databases">
        <authorList>
            <person name="Varghese N."/>
            <person name="Submissions S."/>
        </authorList>
    </citation>
    <scope>NUCLEOTIDE SEQUENCE [LARGE SCALE GENOMIC DNA]</scope>
    <source>
        <strain evidence="3">DSM 44796</strain>
    </source>
</reference>
<accession>A0A1G8QCI9</accession>
<feature type="region of interest" description="Disordered" evidence="1">
    <location>
        <begin position="30"/>
        <end position="52"/>
    </location>
</feature>